<dbReference type="Proteomes" id="UP000189703">
    <property type="component" value="Unplaced"/>
</dbReference>
<dbReference type="InParanoid" id="A0A1U8BNB1"/>
<evidence type="ECO:0000256" key="1">
    <source>
        <dbReference type="ARBA" id="ARBA00005437"/>
    </source>
</evidence>
<dbReference type="SUPFAM" id="SSF54518">
    <property type="entry name" value="Tubby C-terminal domain-like"/>
    <property type="match status" value="1"/>
</dbReference>
<dbReference type="InterPro" id="IPR025659">
    <property type="entry name" value="Tubby-like_C"/>
</dbReference>
<dbReference type="AlphaFoldDB" id="A0A1U8BNB1"/>
<keyword evidence="3" id="KW-1185">Reference proteome</keyword>
<evidence type="ECO:0000313" key="3">
    <source>
        <dbReference type="Proteomes" id="UP000189703"/>
    </source>
</evidence>
<dbReference type="RefSeq" id="XP_010278905.1">
    <property type="nucleotide sequence ID" value="XM_010280603.2"/>
</dbReference>
<accession>A0A1U8BNB1</accession>
<feature type="region of interest" description="Disordered" evidence="2">
    <location>
        <begin position="1"/>
        <end position="23"/>
    </location>
</feature>
<gene>
    <name evidence="4" type="primary">LOC104612941</name>
</gene>
<dbReference type="Pfam" id="PF04525">
    <property type="entry name" value="LOR"/>
    <property type="match status" value="1"/>
</dbReference>
<reference evidence="4" key="1">
    <citation type="submission" date="2025-08" db="UniProtKB">
        <authorList>
            <consortium name="RefSeq"/>
        </authorList>
    </citation>
    <scope>IDENTIFICATION</scope>
</reference>
<dbReference type="InterPro" id="IPR007612">
    <property type="entry name" value="LOR"/>
</dbReference>
<sequence>MSKVHPTVANHHQNRCSSSTSATEEELVNVSAPSVFTVWKKSSMTFQGTDGFTVFNHEGKLAFRVDNYSRKTCPKGGLLLMDGAGRPLLTLKPQILNLQHKWKGYKGEGCYNKSPVFCMRRRSIFPGNGETEAFMGVPRKRYAKTSTNPDFQIEGSFRKRHCKIIGHNGTVAAEISRKKVNNTTILLSDDVFNLVVQPGFDCELVMAFVVIMDRICPKLFTPILCF</sequence>
<dbReference type="OMA" id="NCYTAPE"/>
<organism evidence="3 4">
    <name type="scientific">Nelumbo nucifera</name>
    <name type="common">Sacred lotus</name>
    <dbReference type="NCBI Taxonomy" id="4432"/>
    <lineage>
        <taxon>Eukaryota</taxon>
        <taxon>Viridiplantae</taxon>
        <taxon>Streptophyta</taxon>
        <taxon>Embryophyta</taxon>
        <taxon>Tracheophyta</taxon>
        <taxon>Spermatophyta</taxon>
        <taxon>Magnoliopsida</taxon>
        <taxon>Proteales</taxon>
        <taxon>Nelumbonaceae</taxon>
        <taxon>Nelumbo</taxon>
    </lineage>
</organism>
<dbReference type="PANTHER" id="PTHR31087">
    <property type="match status" value="1"/>
</dbReference>
<dbReference type="GeneID" id="104612941"/>
<name>A0A1U8BNB1_NELNU</name>
<dbReference type="Gene3D" id="2.40.160.200">
    <property type="entry name" value="LURP1-related"/>
    <property type="match status" value="1"/>
</dbReference>
<protein>
    <submittedName>
        <fullName evidence="4">Protein LURP-one-related 8-like isoform X1</fullName>
    </submittedName>
</protein>
<dbReference type="eggNOG" id="ENOG502RZX3">
    <property type="taxonomic scope" value="Eukaryota"/>
</dbReference>
<dbReference type="OrthoDB" id="680369at2759"/>
<evidence type="ECO:0000256" key="2">
    <source>
        <dbReference type="SAM" id="MobiDB-lite"/>
    </source>
</evidence>
<dbReference type="InterPro" id="IPR038595">
    <property type="entry name" value="LOR_sf"/>
</dbReference>
<dbReference type="PANTHER" id="PTHR31087:SF95">
    <property type="entry name" value="EXPRESSED PROTEIN"/>
    <property type="match status" value="1"/>
</dbReference>
<dbReference type="KEGG" id="nnu:104612941"/>
<comment type="similarity">
    <text evidence="1">Belongs to the LOR family.</text>
</comment>
<evidence type="ECO:0000313" key="4">
    <source>
        <dbReference type="RefSeq" id="XP_010278905.1"/>
    </source>
</evidence>
<proteinExistence type="inferred from homology"/>